<dbReference type="Pfam" id="PF06841">
    <property type="entry name" value="Phage_T4_gp19"/>
    <property type="match status" value="1"/>
</dbReference>
<dbReference type="NCBIfam" id="TIGR02241">
    <property type="entry name" value="conserved hypothetical phage tail region protein"/>
    <property type="match status" value="1"/>
</dbReference>
<dbReference type="PANTHER" id="PTHR38009:SF1">
    <property type="entry name" value="CONSERVED HYPOTHETICAL PHAGE TAIL PROTEIN"/>
    <property type="match status" value="1"/>
</dbReference>
<organism evidence="1 2">
    <name type="scientific">Ramlibacter monticola</name>
    <dbReference type="NCBI Taxonomy" id="1926872"/>
    <lineage>
        <taxon>Bacteria</taxon>
        <taxon>Pseudomonadati</taxon>
        <taxon>Pseudomonadota</taxon>
        <taxon>Betaproteobacteria</taxon>
        <taxon>Burkholderiales</taxon>
        <taxon>Comamonadaceae</taxon>
        <taxon>Ramlibacter</taxon>
    </lineage>
</organism>
<dbReference type="InterPro" id="IPR011747">
    <property type="entry name" value="CHP02241"/>
</dbReference>
<dbReference type="InterPro" id="IPR010667">
    <property type="entry name" value="Phage_T4_Gp19"/>
</dbReference>
<gene>
    <name evidence="1" type="ORF">JJ685_14445</name>
</gene>
<reference evidence="1 2" key="1">
    <citation type="journal article" date="2017" name="Int. J. Syst. Evol. Microbiol.">
        <title>Ramlibacter monticola sp. nov., isolated from forest soil.</title>
        <authorList>
            <person name="Chaudhary D.K."/>
            <person name="Kim J."/>
        </authorList>
    </citation>
    <scope>NUCLEOTIDE SEQUENCE [LARGE SCALE GENOMIC DNA]</scope>
    <source>
        <strain evidence="1 2">KACC 19175</strain>
    </source>
</reference>
<dbReference type="PANTHER" id="PTHR38009">
    <property type="entry name" value="CONSERVED HYPOTHETICAL PHAGE TAIL PROTEIN"/>
    <property type="match status" value="1"/>
</dbReference>
<dbReference type="EMBL" id="JAEQNE010000003">
    <property type="protein sequence ID" value="MBL0392335.1"/>
    <property type="molecule type" value="Genomic_DNA"/>
</dbReference>
<name>A0A936Z259_9BURK</name>
<dbReference type="GO" id="GO:0005198">
    <property type="term" value="F:structural molecule activity"/>
    <property type="evidence" value="ECO:0007669"/>
    <property type="project" value="InterPro"/>
</dbReference>
<dbReference type="Proteomes" id="UP000599109">
    <property type="component" value="Unassembled WGS sequence"/>
</dbReference>
<evidence type="ECO:0000313" key="1">
    <source>
        <dbReference type="EMBL" id="MBL0392335.1"/>
    </source>
</evidence>
<accession>A0A936Z259</accession>
<sequence length="161" mass="17561">MAPRTSQFDPYRTFKFRVRLDGKVIAGIQKVSALGRSVAPNEVKEAGDAFGPRHMPGMLSFDDVTLEQGWSADATLEAWANEVLKLHSDPAGSSNFKRTVFIDAFDLAGMPANLGAASPVQSYKLHAAWVMKYVAVPELDAESGGIGIRSVTLRHEGWERV</sequence>
<protein>
    <submittedName>
        <fullName evidence="1">Phage tail protein</fullName>
    </submittedName>
</protein>
<proteinExistence type="predicted"/>
<dbReference type="RefSeq" id="WP_201674966.1">
    <property type="nucleotide sequence ID" value="NZ_JAEQNE010000003.1"/>
</dbReference>
<comment type="caution">
    <text evidence="1">The sequence shown here is derived from an EMBL/GenBank/DDBJ whole genome shotgun (WGS) entry which is preliminary data.</text>
</comment>
<keyword evidence="2" id="KW-1185">Reference proteome</keyword>
<dbReference type="AlphaFoldDB" id="A0A936Z259"/>
<evidence type="ECO:0000313" key="2">
    <source>
        <dbReference type="Proteomes" id="UP000599109"/>
    </source>
</evidence>